<evidence type="ECO:0000256" key="2">
    <source>
        <dbReference type="SAM" id="MobiDB-lite"/>
    </source>
</evidence>
<dbReference type="Proteomes" id="UP000019484">
    <property type="component" value="Unassembled WGS sequence"/>
</dbReference>
<accession>W9Y7N2</accession>
<feature type="compositionally biased region" description="Polar residues" evidence="2">
    <location>
        <begin position="134"/>
        <end position="145"/>
    </location>
</feature>
<feature type="coiled-coil region" evidence="1">
    <location>
        <begin position="502"/>
        <end position="529"/>
    </location>
</feature>
<keyword evidence="1" id="KW-0175">Coiled coil</keyword>
<dbReference type="EMBL" id="AMWN01000005">
    <property type="protein sequence ID" value="EXJ85650.1"/>
    <property type="molecule type" value="Genomic_DNA"/>
</dbReference>
<evidence type="ECO:0000256" key="1">
    <source>
        <dbReference type="SAM" id="Coils"/>
    </source>
</evidence>
<feature type="compositionally biased region" description="Polar residues" evidence="2">
    <location>
        <begin position="333"/>
        <end position="345"/>
    </location>
</feature>
<evidence type="ECO:0000313" key="4">
    <source>
        <dbReference type="Proteomes" id="UP000019484"/>
    </source>
</evidence>
<feature type="region of interest" description="Disordered" evidence="2">
    <location>
        <begin position="118"/>
        <end position="275"/>
    </location>
</feature>
<feature type="compositionally biased region" description="Acidic residues" evidence="2">
    <location>
        <begin position="11"/>
        <end position="30"/>
    </location>
</feature>
<feature type="region of interest" description="Disordered" evidence="2">
    <location>
        <begin position="423"/>
        <end position="449"/>
    </location>
</feature>
<protein>
    <submittedName>
        <fullName evidence="3">Uncharacterized protein</fullName>
    </submittedName>
</protein>
<feature type="compositionally biased region" description="Basic residues" evidence="2">
    <location>
        <begin position="123"/>
        <end position="133"/>
    </location>
</feature>
<evidence type="ECO:0000313" key="3">
    <source>
        <dbReference type="EMBL" id="EXJ85650.1"/>
    </source>
</evidence>
<organism evidence="3 4">
    <name type="scientific">Capronia coronata CBS 617.96</name>
    <dbReference type="NCBI Taxonomy" id="1182541"/>
    <lineage>
        <taxon>Eukaryota</taxon>
        <taxon>Fungi</taxon>
        <taxon>Dikarya</taxon>
        <taxon>Ascomycota</taxon>
        <taxon>Pezizomycotina</taxon>
        <taxon>Eurotiomycetes</taxon>
        <taxon>Chaetothyriomycetidae</taxon>
        <taxon>Chaetothyriales</taxon>
        <taxon>Herpotrichiellaceae</taxon>
        <taxon>Capronia</taxon>
    </lineage>
</organism>
<feature type="region of interest" description="Disordered" evidence="2">
    <location>
        <begin position="361"/>
        <end position="388"/>
    </location>
</feature>
<dbReference type="GeneID" id="19160887"/>
<dbReference type="RefSeq" id="XP_007725088.1">
    <property type="nucleotide sequence ID" value="XM_007726898.1"/>
</dbReference>
<name>W9Y7N2_9EURO</name>
<dbReference type="AlphaFoldDB" id="W9Y7N2"/>
<feature type="region of interest" description="Disordered" evidence="2">
    <location>
        <begin position="1"/>
        <end position="50"/>
    </location>
</feature>
<keyword evidence="4" id="KW-1185">Reference proteome</keyword>
<proteinExistence type="predicted"/>
<comment type="caution">
    <text evidence="3">The sequence shown here is derived from an EMBL/GenBank/DDBJ whole genome shotgun (WGS) entry which is preliminary data.</text>
</comment>
<feature type="compositionally biased region" description="Basic and acidic residues" evidence="2">
    <location>
        <begin position="440"/>
        <end position="449"/>
    </location>
</feature>
<dbReference type="HOGENOM" id="CLU_495197_0_0_1"/>
<feature type="compositionally biased region" description="Polar residues" evidence="2">
    <location>
        <begin position="177"/>
        <end position="210"/>
    </location>
</feature>
<reference evidence="3 4" key="1">
    <citation type="submission" date="2013-03" db="EMBL/GenBank/DDBJ databases">
        <title>The Genome Sequence of Capronia coronata CBS 617.96.</title>
        <authorList>
            <consortium name="The Broad Institute Genomics Platform"/>
            <person name="Cuomo C."/>
            <person name="de Hoog S."/>
            <person name="Gorbushina A."/>
            <person name="Walker B."/>
            <person name="Young S.K."/>
            <person name="Zeng Q."/>
            <person name="Gargeya S."/>
            <person name="Fitzgerald M."/>
            <person name="Haas B."/>
            <person name="Abouelleil A."/>
            <person name="Allen A.W."/>
            <person name="Alvarado L."/>
            <person name="Arachchi H.M."/>
            <person name="Berlin A.M."/>
            <person name="Chapman S.B."/>
            <person name="Gainer-Dewar J."/>
            <person name="Goldberg J."/>
            <person name="Griggs A."/>
            <person name="Gujja S."/>
            <person name="Hansen M."/>
            <person name="Howarth C."/>
            <person name="Imamovic A."/>
            <person name="Ireland A."/>
            <person name="Larimer J."/>
            <person name="McCowan C."/>
            <person name="Murphy C."/>
            <person name="Pearson M."/>
            <person name="Poon T.W."/>
            <person name="Priest M."/>
            <person name="Roberts A."/>
            <person name="Saif S."/>
            <person name="Shea T."/>
            <person name="Sisk P."/>
            <person name="Sykes S."/>
            <person name="Wortman J."/>
            <person name="Nusbaum C."/>
            <person name="Birren B."/>
        </authorList>
    </citation>
    <scope>NUCLEOTIDE SEQUENCE [LARGE SCALE GENOMIC DNA]</scope>
    <source>
        <strain evidence="3 4">CBS 617.96</strain>
    </source>
</reference>
<sequence length="550" mass="59879">MWKEALGDADTGSEETETEVDAANELEITNETENNNGTEQQSETQNEDKMKVEIMDDIQPKNEMKMVTIVDSDEERLSDSDLEVVKVVKLDKVCAILPENTPSTNTNTNTIATATAPKSSARFTRKLKSKRGSSRNADGITSSHLPRNDRPLLTVSTASTPERRPAPIPGQMPTPARTPTVTKSIESMPMSQTVASMPTPSSIKRSSRVSWPSDGEIGEGDEPRSAGSSSQPTPPPTSSWTIRQHFTSSQSSASGSGPGDGSGEHMESQSPTAGFYSSTVTSAVSMKRRSAIKSTLVEQLSQANSASDIDLASGHHHAEGSSMPAATDKHVRTSPSTEGTLTPRTSSTATVTLFVTVRSTGPKVTNPQTRKRNMPTMEPNEAGSRATVSIERTEKVARRQHSTLDHHVKGSFYNLRAAVHRYTRARAESSPEEEGSDAGDCSHTDSTKEEVEVTEEMLAAVQDGFYQRALLKFFKLEKDVLQPSSLLAWPTFSPSSKPAKEFEMLRNDVRRLRDDNATLMNRVIALLEEKAAGVEKEAKLMVRMAELERG</sequence>
<feature type="region of interest" description="Disordered" evidence="2">
    <location>
        <begin position="312"/>
        <end position="345"/>
    </location>
</feature>
<feature type="compositionally biased region" description="Low complexity" evidence="2">
    <location>
        <begin position="31"/>
        <end position="44"/>
    </location>
</feature>
<gene>
    <name evidence="3" type="ORF">A1O1_06016</name>
</gene>